<comment type="caution">
    <text evidence="1">The sequence shown here is derived from an EMBL/GenBank/DDBJ whole genome shotgun (WGS) entry which is preliminary data.</text>
</comment>
<accession>A0AAE2W168</accession>
<keyword evidence="2" id="KW-1185">Reference proteome</keyword>
<dbReference type="RefSeq" id="WP_064224116.1">
    <property type="nucleotide sequence ID" value="NZ_CANKZB010000008.1"/>
</dbReference>
<proteinExistence type="predicted"/>
<dbReference type="EMBL" id="JAFBRM010000005">
    <property type="protein sequence ID" value="MBM1715398.1"/>
    <property type="molecule type" value="Genomic_DNA"/>
</dbReference>
<evidence type="ECO:0000313" key="1">
    <source>
        <dbReference type="EMBL" id="MBM1715398.1"/>
    </source>
</evidence>
<protein>
    <submittedName>
        <fullName evidence="1">Uncharacterized protein</fullName>
    </submittedName>
</protein>
<evidence type="ECO:0000313" key="2">
    <source>
        <dbReference type="Proteomes" id="UP000732193"/>
    </source>
</evidence>
<sequence length="92" mass="10106">MCRNTFRISCLNAATGAVTRPSERINPVYAGMRPTAHLPTFGPFQKDALPIKSTLQDRFGWTGISPHPANVLFGSIGNFESFRPLSLKESDP</sequence>
<name>A0AAE2W168_9RHOB</name>
<dbReference type="AlphaFoldDB" id="A0AAE2W168"/>
<gene>
    <name evidence="1" type="ORF">JQV55_17655</name>
</gene>
<organism evidence="1 2">
    <name type="scientific">Sulfitobacter geojensis</name>
    <dbReference type="NCBI Taxonomy" id="1342299"/>
    <lineage>
        <taxon>Bacteria</taxon>
        <taxon>Pseudomonadati</taxon>
        <taxon>Pseudomonadota</taxon>
        <taxon>Alphaproteobacteria</taxon>
        <taxon>Rhodobacterales</taxon>
        <taxon>Roseobacteraceae</taxon>
        <taxon>Sulfitobacter</taxon>
    </lineage>
</organism>
<reference evidence="1 2" key="1">
    <citation type="submission" date="2021-01" db="EMBL/GenBank/DDBJ databases">
        <title>Diatom-associated Roseobacters Show Island Model of Population Structure.</title>
        <authorList>
            <person name="Qu L."/>
            <person name="Feng X."/>
            <person name="Chen Y."/>
            <person name="Li L."/>
            <person name="Wang X."/>
            <person name="Hu Z."/>
            <person name="Wang H."/>
            <person name="Luo H."/>
        </authorList>
    </citation>
    <scope>NUCLEOTIDE SEQUENCE [LARGE SCALE GENOMIC DNA]</scope>
    <source>
        <strain evidence="1 2">TR60-84</strain>
    </source>
</reference>
<dbReference type="Proteomes" id="UP000732193">
    <property type="component" value="Unassembled WGS sequence"/>
</dbReference>